<name>E9S796_RUMAL</name>
<gene>
    <name evidence="2" type="ORF">CUS_6107</name>
</gene>
<keyword evidence="1" id="KW-0472">Membrane</keyword>
<evidence type="ECO:0000313" key="3">
    <source>
        <dbReference type="Proteomes" id="UP000004259"/>
    </source>
</evidence>
<evidence type="ECO:0000256" key="1">
    <source>
        <dbReference type="SAM" id="Phobius"/>
    </source>
</evidence>
<organism evidence="2 3">
    <name type="scientific">Ruminococcus albus 8</name>
    <dbReference type="NCBI Taxonomy" id="246199"/>
    <lineage>
        <taxon>Bacteria</taxon>
        <taxon>Bacillati</taxon>
        <taxon>Bacillota</taxon>
        <taxon>Clostridia</taxon>
        <taxon>Eubacteriales</taxon>
        <taxon>Oscillospiraceae</taxon>
        <taxon>Ruminococcus</taxon>
    </lineage>
</organism>
<dbReference type="EMBL" id="ADKM02000008">
    <property type="protein sequence ID" value="EGC04824.1"/>
    <property type="molecule type" value="Genomic_DNA"/>
</dbReference>
<comment type="caution">
    <text evidence="2">The sequence shown here is derived from an EMBL/GenBank/DDBJ whole genome shotgun (WGS) entry which is preliminary data.</text>
</comment>
<dbReference type="AlphaFoldDB" id="E9S796"/>
<proteinExistence type="predicted"/>
<reference evidence="2 3" key="1">
    <citation type="submission" date="2011-02" db="EMBL/GenBank/DDBJ databases">
        <authorList>
            <person name="Nelson K.E."/>
            <person name="Sutton G."/>
            <person name="Torralba M."/>
            <person name="Durkin S."/>
            <person name="Harkins D."/>
            <person name="Montgomery R."/>
            <person name="Ziemer C."/>
            <person name="Klaassens E."/>
            <person name="Ocuiv P."/>
            <person name="Morrison M."/>
        </authorList>
    </citation>
    <scope>NUCLEOTIDE SEQUENCE [LARGE SCALE GENOMIC DNA]</scope>
    <source>
        <strain evidence="2 3">8</strain>
    </source>
</reference>
<accession>E9S796</accession>
<dbReference type="Proteomes" id="UP000004259">
    <property type="component" value="Unassembled WGS sequence"/>
</dbReference>
<protein>
    <submittedName>
        <fullName evidence="2">Uncharacterized protein</fullName>
    </submittedName>
</protein>
<feature type="transmembrane region" description="Helical" evidence="1">
    <location>
        <begin position="9"/>
        <end position="27"/>
    </location>
</feature>
<evidence type="ECO:0000313" key="2">
    <source>
        <dbReference type="EMBL" id="EGC04824.1"/>
    </source>
</evidence>
<sequence>MDEKKARKLTAVLVLTGIMLPIIAMFIMLSTELIWVSALLGSAEVILGALISAKFYNCADFTEDNDGESYL</sequence>
<keyword evidence="1" id="KW-1133">Transmembrane helix</keyword>
<keyword evidence="1" id="KW-0812">Transmembrane</keyword>
<keyword evidence="3" id="KW-1185">Reference proteome</keyword>
<dbReference type="STRING" id="246199.CUS_6107"/>
<feature type="transmembrane region" description="Helical" evidence="1">
    <location>
        <begin position="33"/>
        <end position="53"/>
    </location>
</feature>